<reference evidence="6 7" key="1">
    <citation type="journal article" date="2009" name="Stand. Genomic Sci.">
        <title>Complete genome sequence of Jonesia denitrificans type strain (Prevot 55134).</title>
        <authorList>
            <person name="Pukall R."/>
            <person name="Gehrich-Schroter G."/>
            <person name="Lapidus A."/>
            <person name="Nolan M."/>
            <person name="Glavina Del Rio T."/>
            <person name="Lucas S."/>
            <person name="Chen F."/>
            <person name="Tice H."/>
            <person name="Pitluck S."/>
            <person name="Cheng J.F."/>
            <person name="Copeland A."/>
            <person name="Saunders E."/>
            <person name="Brettin T."/>
            <person name="Detter J.C."/>
            <person name="Bruce D."/>
            <person name="Goodwin L."/>
            <person name="Pati A."/>
            <person name="Ivanova N."/>
            <person name="Mavromatis K."/>
            <person name="Ovchinnikova G."/>
            <person name="Chen A."/>
            <person name="Palaniappan K."/>
            <person name="Land M."/>
            <person name="Hauser L."/>
            <person name="Chang Y.J."/>
            <person name="Jeffries C.D."/>
            <person name="Chain P."/>
            <person name="Goker M."/>
            <person name="Bristow J."/>
            <person name="Eisen J.A."/>
            <person name="Markowitz V."/>
            <person name="Hugenholtz P."/>
            <person name="Kyrpides N.C."/>
            <person name="Klenk H.P."/>
            <person name="Han C."/>
        </authorList>
    </citation>
    <scope>NUCLEOTIDE SEQUENCE [LARGE SCALE GENOMIC DNA]</scope>
    <source>
        <strain evidence="7">ATCC 14870 / DSM 20603 / BCRC 15368 / CIP 55.134 / JCM 11481 / NBRC 15587 / NCTC 10816 / Prevot 55134</strain>
    </source>
</reference>
<dbReference type="Pfam" id="PF00534">
    <property type="entry name" value="Glycos_transf_1"/>
    <property type="match status" value="1"/>
</dbReference>
<feature type="domain" description="Glycosyl transferase family 1" evidence="4">
    <location>
        <begin position="197"/>
        <end position="354"/>
    </location>
</feature>
<evidence type="ECO:0000256" key="3">
    <source>
        <dbReference type="ARBA" id="ARBA00022679"/>
    </source>
</evidence>
<dbReference type="PANTHER" id="PTHR45947:SF3">
    <property type="entry name" value="SULFOQUINOVOSYL TRANSFERASE SQD2"/>
    <property type="match status" value="1"/>
</dbReference>
<evidence type="ECO:0000259" key="4">
    <source>
        <dbReference type="Pfam" id="PF00534"/>
    </source>
</evidence>
<dbReference type="Pfam" id="PF13439">
    <property type="entry name" value="Glyco_transf_4"/>
    <property type="match status" value="1"/>
</dbReference>
<dbReference type="eggNOG" id="COG0438">
    <property type="taxonomic scope" value="Bacteria"/>
</dbReference>
<feature type="domain" description="Glycosyltransferase subfamily 4-like N-terminal" evidence="5">
    <location>
        <begin position="22"/>
        <end position="180"/>
    </location>
</feature>
<dbReference type="RefSeq" id="WP_015770742.1">
    <property type="nucleotide sequence ID" value="NC_013174.1"/>
</dbReference>
<evidence type="ECO:0000313" key="6">
    <source>
        <dbReference type="EMBL" id="ACV08113.1"/>
    </source>
</evidence>
<dbReference type="Proteomes" id="UP000000628">
    <property type="component" value="Chromosome"/>
</dbReference>
<dbReference type="CAZy" id="GT4">
    <property type="family name" value="Glycosyltransferase Family 4"/>
</dbReference>
<dbReference type="GO" id="GO:0016757">
    <property type="term" value="F:glycosyltransferase activity"/>
    <property type="evidence" value="ECO:0007669"/>
    <property type="project" value="UniProtKB-KW"/>
</dbReference>
<dbReference type="InterPro" id="IPR028098">
    <property type="entry name" value="Glyco_trans_4-like_N"/>
</dbReference>
<accession>C7R054</accession>
<dbReference type="HOGENOM" id="CLU_009583_2_1_11"/>
<dbReference type="OrthoDB" id="5240531at2"/>
<keyword evidence="7" id="KW-1185">Reference proteome</keyword>
<dbReference type="GO" id="GO:1901137">
    <property type="term" value="P:carbohydrate derivative biosynthetic process"/>
    <property type="evidence" value="ECO:0007669"/>
    <property type="project" value="UniProtKB-ARBA"/>
</dbReference>
<keyword evidence="2" id="KW-0328">Glycosyltransferase</keyword>
<dbReference type="SUPFAM" id="SSF53756">
    <property type="entry name" value="UDP-Glycosyltransferase/glycogen phosphorylase"/>
    <property type="match status" value="1"/>
</dbReference>
<dbReference type="KEGG" id="jde:Jden_0448"/>
<protein>
    <recommendedName>
        <fullName evidence="1">D-inositol 3-phosphate glycosyltransferase</fullName>
    </recommendedName>
</protein>
<evidence type="ECO:0000259" key="5">
    <source>
        <dbReference type="Pfam" id="PF13439"/>
    </source>
</evidence>
<dbReference type="PANTHER" id="PTHR45947">
    <property type="entry name" value="SULFOQUINOVOSYL TRANSFERASE SQD2"/>
    <property type="match status" value="1"/>
</dbReference>
<organism evidence="6 7">
    <name type="scientific">Jonesia denitrificans (strain ATCC 14870 / DSM 20603 / BCRC 15368 / CIP 55.134 / JCM 11481 / NBRC 15587 / NCTC 10816 / Prevot 55134)</name>
    <name type="common">Listeria denitrificans</name>
    <dbReference type="NCBI Taxonomy" id="471856"/>
    <lineage>
        <taxon>Bacteria</taxon>
        <taxon>Bacillati</taxon>
        <taxon>Actinomycetota</taxon>
        <taxon>Actinomycetes</taxon>
        <taxon>Micrococcales</taxon>
        <taxon>Jonesiaceae</taxon>
        <taxon>Jonesia</taxon>
    </lineage>
</organism>
<dbReference type="Gene3D" id="3.40.50.2000">
    <property type="entry name" value="Glycogen Phosphorylase B"/>
    <property type="match status" value="2"/>
</dbReference>
<sequence>MTTNPTPLTIGLVIDDSLDRPDGVQQHVLTLGRWLTGKGHTVHYLTSTTQRTDIPRIHSLAKNLPITFNGNRLGIPLPADRSAIRQLFTDVHFDVLHINMPYSPLLAGAIINAAPATTRIVGTFHIMPWSTLTKVGTHALGAIQRRQLTRFHEIIAVSQPAADFATTALHVTPTIIGNPVRMLGFNQAREAELNQSAELSANERVRIFFLGRLVERKGAGELLKAAVRLREITTTPFELVIAGKGPLFDTYLRYVAETGLDDITSFPGYIAEDDKPELLAAADIVALPSTGGESFGISVVEALAACRGAVIAGDNPGYRTVMDGLDDRLVDATDTEAFAQLLAHYVDNADARATASAEQHEAAQRFDVDYIGRRVLEIYTA</sequence>
<evidence type="ECO:0000256" key="1">
    <source>
        <dbReference type="ARBA" id="ARBA00021292"/>
    </source>
</evidence>
<evidence type="ECO:0000256" key="2">
    <source>
        <dbReference type="ARBA" id="ARBA00022676"/>
    </source>
</evidence>
<dbReference type="AlphaFoldDB" id="C7R054"/>
<dbReference type="InterPro" id="IPR001296">
    <property type="entry name" value="Glyco_trans_1"/>
</dbReference>
<dbReference type="InterPro" id="IPR050194">
    <property type="entry name" value="Glycosyltransferase_grp1"/>
</dbReference>
<dbReference type="STRING" id="471856.Jden_0448"/>
<dbReference type="CDD" id="cd03801">
    <property type="entry name" value="GT4_PimA-like"/>
    <property type="match status" value="1"/>
</dbReference>
<name>C7R054_JONDD</name>
<proteinExistence type="predicted"/>
<keyword evidence="3 6" id="KW-0808">Transferase</keyword>
<evidence type="ECO:0000313" key="7">
    <source>
        <dbReference type="Proteomes" id="UP000000628"/>
    </source>
</evidence>
<dbReference type="EMBL" id="CP001706">
    <property type="protein sequence ID" value="ACV08113.1"/>
    <property type="molecule type" value="Genomic_DNA"/>
</dbReference>
<gene>
    <name evidence="6" type="ordered locus">Jden_0448</name>
</gene>